<dbReference type="InterPro" id="IPR012178">
    <property type="entry name" value="RFC1"/>
</dbReference>
<dbReference type="Pfam" id="PF25361">
    <property type="entry name" value="AAA_lid_RFC1"/>
    <property type="match status" value="1"/>
</dbReference>
<reference evidence="11 12" key="1">
    <citation type="submission" date="2018-03" db="EMBL/GenBank/DDBJ databases">
        <authorList>
            <person name="Fogelqvist J."/>
        </authorList>
    </citation>
    <scope>NUCLEOTIDE SEQUENCE [LARGE SCALE GENOMIC DNA]</scope>
</reference>
<dbReference type="CDD" id="cd18140">
    <property type="entry name" value="HLD_clamp_RFC"/>
    <property type="match status" value="1"/>
</dbReference>
<feature type="compositionally biased region" description="Low complexity" evidence="9">
    <location>
        <begin position="26"/>
        <end position="51"/>
    </location>
</feature>
<dbReference type="CDD" id="cd00009">
    <property type="entry name" value="AAA"/>
    <property type="match status" value="1"/>
</dbReference>
<sequence>MAKTSLLSFFSKKPSPAQVAKDRGEAAVGSATAAVTSPASAVDVPPAAPGDETSTPMKTPTGPPAVADDEKKPAGKKSTGPKKKKTGKVAVPEKKGKAVVKKGAGAKSRQSRTPATSSKRSRKNRDDEERYHSSGGDFESPNEDSDDDDDRVVKKKGSTRRRVINVSDDEKDTDHDLEPSSISKLACQRIQRDQTIQEAFAKEASQTPSSATAPKKSKYFLSGTDPAGGPKTKITADDFFSNKKITMKKAEAAIRDASQPVIETSSSVPVTNTEAIDNDVHARALQSSSAASSGSSGSGDLKPGSETARGAGQQPLQTDVAVESEQGPSELSAPSERIERQALATMASPAVSHVEPKSSRQKGERTVDAGEGIEPALSVPKQDPPASTDRPNDDQYGSKRSAKPIPKGQPNCLAGKRFVISGTLPTLERDECQDLIKRYGGMVTTQVSGRTTHLLTGTEPGEKKLAGATERNIAIIDEDALFAMIATGKAQSEPMKKQTNVKLSTPTASSSLMWVDKYKPVKSSDLCANPGAIQQLKKFLTHWPHTEGGKRAVLLSGPPGIGKSSAASICAQEAGFRVIELNASTTRSRRALEEHVKELFQTHSISEYFMTDRKNVSDLKKSVLVMDEVDGMSGGDRGGMQELYAFIKTTKIPIICVCNDRASPKVRTLANYCLDLRFRRPTATQVEGRLRAIAKAEGLNIDAPTLHKISELSHGDIRQMLNTLQLFRTRSSSVSFDDAQHAELKDFDSSPFERVPELFRPVANAKSDWLSDRMDVYFVDSSLVPLMVQHSYVSAMPQLSPSEMSRPESERELIYLEHFAHASSYISDGDLIGSRIRSTQSWSMMPAHAVLSCVAPAFCVSGRLSGMVEFPQWLGKNSTRSKNLRLLDELRAHMSGATNGGTGGAVVMDYLPALRRRLQEPLSQQGAGAIDHVIDAMNYYGLTRPDLDTITDIGGAFSAKVAIDSKVKAAFTRRFGVRSTVDADAIKKQKRVPIEADERLTGDVEDDDAAVYDDDDAEENGQASKPAKAAAPKRKAPAKAATKRNAPAKSSTSKPKKSRTK</sequence>
<dbReference type="GO" id="GO:0003689">
    <property type="term" value="F:DNA clamp loader activity"/>
    <property type="evidence" value="ECO:0007669"/>
    <property type="project" value="UniProtKB-UniRule"/>
</dbReference>
<dbReference type="InterPro" id="IPR047854">
    <property type="entry name" value="RFC_lid"/>
</dbReference>
<dbReference type="GO" id="GO:0016887">
    <property type="term" value="F:ATP hydrolysis activity"/>
    <property type="evidence" value="ECO:0007669"/>
    <property type="project" value="InterPro"/>
</dbReference>
<feature type="region of interest" description="Disordered" evidence="9">
    <location>
        <begin position="997"/>
        <end position="1061"/>
    </location>
</feature>
<dbReference type="InterPro" id="IPR027417">
    <property type="entry name" value="P-loop_NTPase"/>
</dbReference>
<dbReference type="Pfam" id="PF00004">
    <property type="entry name" value="AAA"/>
    <property type="match status" value="1"/>
</dbReference>
<dbReference type="InterPro" id="IPR003593">
    <property type="entry name" value="AAA+_ATPase"/>
</dbReference>
<dbReference type="PANTHER" id="PTHR23389:SF6">
    <property type="entry name" value="REPLICATION FACTOR C SUBUNIT 1"/>
    <property type="match status" value="1"/>
</dbReference>
<dbReference type="FunFam" id="3.40.50.10190:FF:000001">
    <property type="entry name" value="Replication factor C subunit 1"/>
    <property type="match status" value="1"/>
</dbReference>
<feature type="compositionally biased region" description="Low complexity" evidence="9">
    <location>
        <begin position="1038"/>
        <end position="1053"/>
    </location>
</feature>
<comment type="similarity">
    <text evidence="2 8">Belongs to the activator 1 large subunit family.</text>
</comment>
<feature type="compositionally biased region" description="Acidic residues" evidence="9">
    <location>
        <begin position="140"/>
        <end position="150"/>
    </location>
</feature>
<feature type="domain" description="BRCT" evidence="10">
    <location>
        <begin position="408"/>
        <end position="489"/>
    </location>
</feature>
<dbReference type="GO" id="GO:0005524">
    <property type="term" value="F:ATP binding"/>
    <property type="evidence" value="ECO:0007669"/>
    <property type="project" value="UniProtKB-UniRule"/>
</dbReference>
<feature type="region of interest" description="Disordered" evidence="9">
    <location>
        <begin position="201"/>
        <end position="235"/>
    </location>
</feature>
<dbReference type="SMART" id="SM00292">
    <property type="entry name" value="BRCT"/>
    <property type="match status" value="1"/>
</dbReference>
<accession>A0A3P3YCE9</accession>
<dbReference type="Gene3D" id="1.20.272.10">
    <property type="match status" value="1"/>
</dbReference>
<keyword evidence="7 8" id="KW-0539">Nucleus</keyword>
<dbReference type="InterPro" id="IPR036420">
    <property type="entry name" value="BRCT_dom_sf"/>
</dbReference>
<gene>
    <name evidence="11" type="ORF">PLBR_LOCUS5048</name>
</gene>
<evidence type="ECO:0000256" key="4">
    <source>
        <dbReference type="ARBA" id="ARBA00022705"/>
    </source>
</evidence>
<protein>
    <recommendedName>
        <fullName evidence="3 8">Replication factor C subunit 1</fullName>
    </recommendedName>
</protein>
<dbReference type="AlphaFoldDB" id="A0A3P3YCE9"/>
<dbReference type="FunFam" id="3.40.50.300:FF:000395">
    <property type="entry name" value="Replication factor C subunit 1"/>
    <property type="match status" value="1"/>
</dbReference>
<dbReference type="SUPFAM" id="SSF48019">
    <property type="entry name" value="post-AAA+ oligomerization domain-like"/>
    <property type="match status" value="1"/>
</dbReference>
<evidence type="ECO:0000256" key="3">
    <source>
        <dbReference type="ARBA" id="ARBA00020401"/>
    </source>
</evidence>
<evidence type="ECO:0000256" key="7">
    <source>
        <dbReference type="ARBA" id="ARBA00023242"/>
    </source>
</evidence>
<dbReference type="Proteomes" id="UP000290189">
    <property type="component" value="Unassembled WGS sequence"/>
</dbReference>
<keyword evidence="5 8" id="KW-0547">Nucleotide-binding</keyword>
<dbReference type="PANTHER" id="PTHR23389">
    <property type="entry name" value="CHROMOSOME TRANSMISSION FIDELITY FACTOR 18"/>
    <property type="match status" value="1"/>
</dbReference>
<keyword evidence="11" id="KW-0496">Mitochondrion</keyword>
<proteinExistence type="inferred from homology"/>
<dbReference type="PIRSF" id="PIRSF036578">
    <property type="entry name" value="RFC1"/>
    <property type="match status" value="1"/>
</dbReference>
<comment type="subcellular location">
    <subcellularLocation>
        <location evidence="1 8">Nucleus</location>
    </subcellularLocation>
</comment>
<dbReference type="InterPro" id="IPR013725">
    <property type="entry name" value="DNA_replication_fac_RFC1_C"/>
</dbReference>
<dbReference type="Pfam" id="PF08519">
    <property type="entry name" value="RFC1"/>
    <property type="match status" value="1"/>
</dbReference>
<dbReference type="InterPro" id="IPR003959">
    <property type="entry name" value="ATPase_AAA_core"/>
</dbReference>
<dbReference type="EMBL" id="OVEO01000008">
    <property type="protein sequence ID" value="SPQ97833.1"/>
    <property type="molecule type" value="Genomic_DNA"/>
</dbReference>
<dbReference type="Gene3D" id="3.40.50.10190">
    <property type="entry name" value="BRCT domain"/>
    <property type="match status" value="1"/>
</dbReference>
<evidence type="ECO:0000256" key="8">
    <source>
        <dbReference type="PIRNR" id="PIRNR036578"/>
    </source>
</evidence>
<evidence type="ECO:0000256" key="9">
    <source>
        <dbReference type="SAM" id="MobiDB-lite"/>
    </source>
</evidence>
<dbReference type="SUPFAM" id="SSF52540">
    <property type="entry name" value="P-loop containing nucleoside triphosphate hydrolases"/>
    <property type="match status" value="1"/>
</dbReference>
<evidence type="ECO:0000256" key="6">
    <source>
        <dbReference type="ARBA" id="ARBA00022840"/>
    </source>
</evidence>
<dbReference type="InterPro" id="IPR001357">
    <property type="entry name" value="BRCT_dom"/>
</dbReference>
<name>A0A3P3YCE9_PLABS</name>
<feature type="compositionally biased region" description="Polar residues" evidence="9">
    <location>
        <begin position="261"/>
        <end position="275"/>
    </location>
</feature>
<feature type="compositionally biased region" description="Low complexity" evidence="9">
    <location>
        <begin position="287"/>
        <end position="299"/>
    </location>
</feature>
<dbReference type="GO" id="GO:0006281">
    <property type="term" value="P:DNA repair"/>
    <property type="evidence" value="ECO:0007669"/>
    <property type="project" value="InterPro"/>
</dbReference>
<evidence type="ECO:0000313" key="11">
    <source>
        <dbReference type="EMBL" id="SPQ97833.1"/>
    </source>
</evidence>
<evidence type="ECO:0000259" key="10">
    <source>
        <dbReference type="PROSITE" id="PS50172"/>
    </source>
</evidence>
<dbReference type="GO" id="GO:0005634">
    <property type="term" value="C:nucleus"/>
    <property type="evidence" value="ECO:0007669"/>
    <property type="project" value="UniProtKB-SubCell"/>
</dbReference>
<dbReference type="GO" id="GO:0003677">
    <property type="term" value="F:DNA binding"/>
    <property type="evidence" value="ECO:0007669"/>
    <property type="project" value="InterPro"/>
</dbReference>
<dbReference type="GO" id="GO:0006260">
    <property type="term" value="P:DNA replication"/>
    <property type="evidence" value="ECO:0007669"/>
    <property type="project" value="UniProtKB-KW"/>
</dbReference>
<evidence type="ECO:0000313" key="12">
    <source>
        <dbReference type="Proteomes" id="UP000290189"/>
    </source>
</evidence>
<geneLocation type="mitochondrion" evidence="11"/>
<dbReference type="SUPFAM" id="SSF52113">
    <property type="entry name" value="BRCT domain"/>
    <property type="match status" value="1"/>
</dbReference>
<keyword evidence="6 8" id="KW-0067">ATP-binding</keyword>
<feature type="region of interest" description="Disordered" evidence="9">
    <location>
        <begin position="1"/>
        <end position="182"/>
    </location>
</feature>
<dbReference type="Gene3D" id="3.40.50.300">
    <property type="entry name" value="P-loop containing nucleotide triphosphate hydrolases"/>
    <property type="match status" value="1"/>
</dbReference>
<keyword evidence="4 8" id="KW-0235">DNA replication</keyword>
<evidence type="ECO:0000256" key="5">
    <source>
        <dbReference type="ARBA" id="ARBA00022741"/>
    </source>
</evidence>
<dbReference type="GO" id="GO:0005663">
    <property type="term" value="C:DNA replication factor C complex"/>
    <property type="evidence" value="ECO:0007669"/>
    <property type="project" value="InterPro"/>
</dbReference>
<feature type="region of interest" description="Disordered" evidence="9">
    <location>
        <begin position="253"/>
        <end position="410"/>
    </location>
</feature>
<organism evidence="11 12">
    <name type="scientific">Plasmodiophora brassicae</name>
    <name type="common">Clubroot disease agent</name>
    <dbReference type="NCBI Taxonomy" id="37360"/>
    <lineage>
        <taxon>Eukaryota</taxon>
        <taxon>Sar</taxon>
        <taxon>Rhizaria</taxon>
        <taxon>Endomyxa</taxon>
        <taxon>Phytomyxea</taxon>
        <taxon>Plasmodiophorida</taxon>
        <taxon>Plasmodiophoridae</taxon>
        <taxon>Plasmodiophora</taxon>
    </lineage>
</organism>
<dbReference type="Gene3D" id="1.10.8.60">
    <property type="match status" value="1"/>
</dbReference>
<dbReference type="PROSITE" id="PS50172">
    <property type="entry name" value="BRCT"/>
    <property type="match status" value="1"/>
</dbReference>
<evidence type="ECO:0000256" key="1">
    <source>
        <dbReference type="ARBA" id="ARBA00004123"/>
    </source>
</evidence>
<evidence type="ECO:0000256" key="2">
    <source>
        <dbReference type="ARBA" id="ARBA00006116"/>
    </source>
</evidence>
<dbReference type="Pfam" id="PF00533">
    <property type="entry name" value="BRCT"/>
    <property type="match status" value="1"/>
</dbReference>
<dbReference type="SMART" id="SM00382">
    <property type="entry name" value="AAA"/>
    <property type="match status" value="1"/>
</dbReference>
<dbReference type="InterPro" id="IPR008921">
    <property type="entry name" value="DNA_pol3_clamp-load_cplx_C"/>
</dbReference>
<feature type="compositionally biased region" description="Acidic residues" evidence="9">
    <location>
        <begin position="1003"/>
        <end position="1019"/>
    </location>
</feature>
<feature type="compositionally biased region" description="Basic and acidic residues" evidence="9">
    <location>
        <begin position="354"/>
        <end position="368"/>
    </location>
</feature>
<feature type="compositionally biased region" description="Basic residues" evidence="9">
    <location>
        <begin position="153"/>
        <end position="163"/>
    </location>
</feature>